<gene>
    <name evidence="4" type="ORF">FXF68_16800</name>
</gene>
<reference evidence="4 5" key="1">
    <citation type="submission" date="2019-08" db="EMBL/GenBank/DDBJ databases">
        <title>Actinomadura sp. nov. CYP1-5 isolated from mountain soil.</title>
        <authorList>
            <person name="Songsumanus A."/>
            <person name="Kuncharoen N."/>
            <person name="Kudo T."/>
            <person name="Yuki M."/>
            <person name="Igarashi Y."/>
            <person name="Tanasupawat S."/>
        </authorList>
    </citation>
    <scope>NUCLEOTIDE SEQUENCE [LARGE SCALE GENOMIC DNA]</scope>
    <source>
        <strain evidence="4 5">CYP1-5</strain>
    </source>
</reference>
<evidence type="ECO:0000313" key="5">
    <source>
        <dbReference type="Proteomes" id="UP000323505"/>
    </source>
</evidence>
<comment type="caution">
    <text evidence="4">The sequence shown here is derived from an EMBL/GenBank/DDBJ whole genome shotgun (WGS) entry which is preliminary data.</text>
</comment>
<feature type="domain" description="EamA" evidence="3">
    <location>
        <begin position="25"/>
        <end position="156"/>
    </location>
</feature>
<dbReference type="Pfam" id="PF00892">
    <property type="entry name" value="EamA"/>
    <property type="match status" value="2"/>
</dbReference>
<evidence type="ECO:0000259" key="3">
    <source>
        <dbReference type="Pfam" id="PF00892"/>
    </source>
</evidence>
<feature type="transmembrane region" description="Helical" evidence="2">
    <location>
        <begin position="21"/>
        <end position="43"/>
    </location>
</feature>
<dbReference type="Proteomes" id="UP000323505">
    <property type="component" value="Unassembled WGS sequence"/>
</dbReference>
<dbReference type="EMBL" id="VSRQ01000003">
    <property type="protein sequence ID" value="TYK49417.1"/>
    <property type="molecule type" value="Genomic_DNA"/>
</dbReference>
<organism evidence="4 5">
    <name type="scientific">Actinomadura decatromicini</name>
    <dbReference type="NCBI Taxonomy" id="2604572"/>
    <lineage>
        <taxon>Bacteria</taxon>
        <taxon>Bacillati</taxon>
        <taxon>Actinomycetota</taxon>
        <taxon>Actinomycetes</taxon>
        <taxon>Streptosporangiales</taxon>
        <taxon>Thermomonosporaceae</taxon>
        <taxon>Actinomadura</taxon>
    </lineage>
</organism>
<dbReference type="InterPro" id="IPR000620">
    <property type="entry name" value="EamA_dom"/>
</dbReference>
<keyword evidence="5" id="KW-1185">Reference proteome</keyword>
<keyword evidence="2" id="KW-1133">Transmembrane helix</keyword>
<feature type="transmembrane region" description="Helical" evidence="2">
    <location>
        <begin position="166"/>
        <end position="187"/>
    </location>
</feature>
<protein>
    <submittedName>
        <fullName evidence="4">DMT family transporter</fullName>
    </submittedName>
</protein>
<dbReference type="RefSeq" id="WP_148760138.1">
    <property type="nucleotide sequence ID" value="NZ_VSRQ01000003.1"/>
</dbReference>
<feature type="domain" description="EamA" evidence="3">
    <location>
        <begin position="166"/>
        <end position="292"/>
    </location>
</feature>
<dbReference type="PANTHER" id="PTHR22911:SF135">
    <property type="entry name" value="BLR4310 PROTEIN"/>
    <property type="match status" value="1"/>
</dbReference>
<evidence type="ECO:0000256" key="2">
    <source>
        <dbReference type="SAM" id="Phobius"/>
    </source>
</evidence>
<dbReference type="PANTHER" id="PTHR22911">
    <property type="entry name" value="ACYL-MALONYL CONDENSING ENZYME-RELATED"/>
    <property type="match status" value="1"/>
</dbReference>
<feature type="transmembrane region" description="Helical" evidence="2">
    <location>
        <begin position="140"/>
        <end position="160"/>
    </location>
</feature>
<comment type="similarity">
    <text evidence="1">Belongs to the EamA transporter family.</text>
</comment>
<accession>A0A5D3FKP6</accession>
<proteinExistence type="inferred from homology"/>
<dbReference type="AlphaFoldDB" id="A0A5D3FKP6"/>
<dbReference type="InterPro" id="IPR037185">
    <property type="entry name" value="EmrE-like"/>
</dbReference>
<evidence type="ECO:0000256" key="1">
    <source>
        <dbReference type="ARBA" id="ARBA00007362"/>
    </source>
</evidence>
<feature type="transmembrane region" description="Helical" evidence="2">
    <location>
        <begin position="194"/>
        <end position="216"/>
    </location>
</feature>
<dbReference type="SUPFAM" id="SSF103481">
    <property type="entry name" value="Multidrug resistance efflux transporter EmrE"/>
    <property type="match status" value="2"/>
</dbReference>
<keyword evidence="2" id="KW-0812">Transmembrane</keyword>
<name>A0A5D3FKP6_9ACTN</name>
<sequence>MSQEAERAGPGRRAVLEPQAAERLSGVLLMLGSAVSFSTIGLFTRAVSLPLADLLFIRGLFGTLAIWLVARLFTRRRVLDRANFRWPSLCVAGLFTLGMTSLVAAYRVGTVVNVSVIYAMIPLFIGLFQLAFLRRRAAPVFWACGVGVIVGVAIMTGDGLSTGDALGMALALLMTVCVAAIIMITRAHRDTPMLIASGMACLLSSAVAAPFVSGYRFDPHDFAISALFGAVTLGLGRVFLILGSGRVPSRDAALIDVLDAPMTPIWTWAVLGEVPSKHGTVGGCVVLLAVLVGVTVNHEH</sequence>
<keyword evidence="2" id="KW-0472">Membrane</keyword>
<dbReference type="GO" id="GO:0016020">
    <property type="term" value="C:membrane"/>
    <property type="evidence" value="ECO:0007669"/>
    <property type="project" value="InterPro"/>
</dbReference>
<feature type="transmembrane region" description="Helical" evidence="2">
    <location>
        <begin position="112"/>
        <end position="133"/>
    </location>
</feature>
<feature type="transmembrane region" description="Helical" evidence="2">
    <location>
        <begin position="222"/>
        <end position="242"/>
    </location>
</feature>
<evidence type="ECO:0000313" key="4">
    <source>
        <dbReference type="EMBL" id="TYK49417.1"/>
    </source>
</evidence>
<feature type="transmembrane region" description="Helical" evidence="2">
    <location>
        <begin position="86"/>
        <end position="106"/>
    </location>
</feature>
<feature type="transmembrane region" description="Helical" evidence="2">
    <location>
        <begin position="55"/>
        <end position="74"/>
    </location>
</feature>